<dbReference type="RefSeq" id="WP_004432426.1">
    <property type="nucleotide sequence ID" value="NZ_AJLR01000162.1"/>
</dbReference>
<dbReference type="AlphaFoldDB" id="K6DNK8"/>
<name>K6DNK8_SCHAZ</name>
<dbReference type="NCBIfam" id="NF037995">
    <property type="entry name" value="TRAP_S1"/>
    <property type="match status" value="1"/>
</dbReference>
<dbReference type="InterPro" id="IPR038404">
    <property type="entry name" value="TRAP_DctP_sf"/>
</dbReference>
<proteinExistence type="predicted"/>
<evidence type="ECO:0000256" key="1">
    <source>
        <dbReference type="ARBA" id="ARBA00022729"/>
    </source>
</evidence>
<dbReference type="Gene3D" id="3.40.190.170">
    <property type="entry name" value="Bacterial extracellular solute-binding protein, family 7"/>
    <property type="match status" value="1"/>
</dbReference>
<dbReference type="SUPFAM" id="SSF53850">
    <property type="entry name" value="Periplasmic binding protein-like II"/>
    <property type="match status" value="1"/>
</dbReference>
<evidence type="ECO:0000313" key="4">
    <source>
        <dbReference type="Proteomes" id="UP000006315"/>
    </source>
</evidence>
<feature type="chain" id="PRO_5039112466" evidence="2">
    <location>
        <begin position="19"/>
        <end position="351"/>
    </location>
</feature>
<reference evidence="3 4" key="1">
    <citation type="journal article" date="2012" name="Front. Microbiol.">
        <title>Redundancy and modularity in membrane-associated dissimilatory nitrate reduction in Bacillus.</title>
        <authorList>
            <person name="Heylen K."/>
            <person name="Keltjens J."/>
        </authorList>
    </citation>
    <scope>NUCLEOTIDE SEQUENCE [LARGE SCALE GENOMIC DNA]</scope>
    <source>
        <strain evidence="3 4">LMG 9581</strain>
    </source>
</reference>
<keyword evidence="4" id="KW-1185">Reference proteome</keyword>
<dbReference type="GO" id="GO:0055085">
    <property type="term" value="P:transmembrane transport"/>
    <property type="evidence" value="ECO:0007669"/>
    <property type="project" value="InterPro"/>
</dbReference>
<protein>
    <submittedName>
        <fullName evidence="3">Family 7 extracellular solute-binding protein</fullName>
    </submittedName>
</protein>
<dbReference type="GeneID" id="89469716"/>
<accession>K6DNK8</accession>
<dbReference type="EMBL" id="AJLR01000162">
    <property type="protein sequence ID" value="EKN62341.1"/>
    <property type="molecule type" value="Genomic_DNA"/>
</dbReference>
<dbReference type="PANTHER" id="PTHR33376:SF15">
    <property type="entry name" value="BLL6794 PROTEIN"/>
    <property type="match status" value="1"/>
</dbReference>
<feature type="signal peptide" evidence="2">
    <location>
        <begin position="1"/>
        <end position="18"/>
    </location>
</feature>
<comment type="caution">
    <text evidence="3">The sequence shown here is derived from an EMBL/GenBank/DDBJ whole genome shotgun (WGS) entry which is preliminary data.</text>
</comment>
<dbReference type="InterPro" id="IPR018389">
    <property type="entry name" value="DctP_fam"/>
</dbReference>
<dbReference type="PANTHER" id="PTHR33376">
    <property type="match status" value="1"/>
</dbReference>
<evidence type="ECO:0000313" key="3">
    <source>
        <dbReference type="EMBL" id="EKN62341.1"/>
    </source>
</evidence>
<keyword evidence="1 2" id="KW-0732">Signal</keyword>
<sequence length="351" mass="38731">MRKGILFSLIALMMLFMAACSSTSSGNQSSGNESSGEKSADVIELNYAFFAPAGTFPAVQMEKWAEELEKRTNNKVKVNTFPGGTLLTAENMYDGVANGLADIGLSSTTYEPGRFPLLAVSDMPSGYPNAKVASKVIADLVNEYTPEAFKDFKIITTFASEPAYIQSQQPIESLEDLKGKQLRISGATTDLFKELGAAPVGMSQSEVAEALQTGIVNGYVSSREVLKDMKYAEMVKYITDYPLTVNTFVAVMNKSKWDSLPEDVKTVIDELNTEMTDFTGDYLDNYVGEVLKWSEDEHSIKTVPLKDNENWTEIGNKLQLNAVKKAEEAGLPGQEYQNRLKELVEKYSQEQ</sequence>
<dbReference type="PROSITE" id="PS51257">
    <property type="entry name" value="PROKAR_LIPOPROTEIN"/>
    <property type="match status" value="1"/>
</dbReference>
<dbReference type="Proteomes" id="UP000006315">
    <property type="component" value="Unassembled WGS sequence"/>
</dbReference>
<dbReference type="STRING" id="1131731.BAZO_21278"/>
<gene>
    <name evidence="3" type="ORF">BAZO_21278</name>
</gene>
<dbReference type="PATRIC" id="fig|1131731.3.peg.4342"/>
<dbReference type="Pfam" id="PF03480">
    <property type="entry name" value="DctP"/>
    <property type="match status" value="1"/>
</dbReference>
<dbReference type="CDD" id="cd13665">
    <property type="entry name" value="PBP2_TRAP_Dctp3_4"/>
    <property type="match status" value="1"/>
</dbReference>
<evidence type="ECO:0000256" key="2">
    <source>
        <dbReference type="SAM" id="SignalP"/>
    </source>
</evidence>
<organism evidence="3 4">
    <name type="scientific">Schinkia azotoformans LMG 9581</name>
    <dbReference type="NCBI Taxonomy" id="1131731"/>
    <lineage>
        <taxon>Bacteria</taxon>
        <taxon>Bacillati</taxon>
        <taxon>Bacillota</taxon>
        <taxon>Bacilli</taxon>
        <taxon>Bacillales</taxon>
        <taxon>Bacillaceae</taxon>
        <taxon>Calidifontibacillus/Schinkia group</taxon>
        <taxon>Schinkia</taxon>
    </lineage>
</organism>